<evidence type="ECO:0000313" key="8">
    <source>
        <dbReference type="EMBL" id="KAL3621642.1"/>
    </source>
</evidence>
<comment type="similarity">
    <text evidence="2">Belongs to the SAS10 family.</text>
</comment>
<evidence type="ECO:0000256" key="1">
    <source>
        <dbReference type="ARBA" id="ARBA00004123"/>
    </source>
</evidence>
<evidence type="ECO:0000259" key="7">
    <source>
        <dbReference type="Pfam" id="PF09368"/>
    </source>
</evidence>
<evidence type="ECO:0000256" key="3">
    <source>
        <dbReference type="ARBA" id="ARBA00022553"/>
    </source>
</evidence>
<dbReference type="GO" id="GO:0005634">
    <property type="term" value="C:nucleus"/>
    <property type="evidence" value="ECO:0007669"/>
    <property type="project" value="UniProtKB-SubCell"/>
</dbReference>
<feature type="compositionally biased region" description="Basic and acidic residues" evidence="6">
    <location>
        <begin position="11"/>
        <end position="23"/>
    </location>
</feature>
<keyword evidence="9" id="KW-1185">Reference proteome</keyword>
<evidence type="ECO:0000256" key="4">
    <source>
        <dbReference type="ARBA" id="ARBA00023242"/>
    </source>
</evidence>
<comment type="caution">
    <text evidence="8">The sequence shown here is derived from an EMBL/GenBank/DDBJ whole genome shotgun (WGS) entry which is preliminary data.</text>
</comment>
<feature type="compositionally biased region" description="Basic and acidic residues" evidence="6">
    <location>
        <begin position="120"/>
        <end position="136"/>
    </location>
</feature>
<feature type="compositionally biased region" description="Basic residues" evidence="6">
    <location>
        <begin position="1"/>
        <end position="10"/>
    </location>
</feature>
<feature type="compositionally biased region" description="Acidic residues" evidence="6">
    <location>
        <begin position="535"/>
        <end position="546"/>
    </location>
</feature>
<dbReference type="InterPro" id="IPR018972">
    <property type="entry name" value="Sas10_C_dom"/>
</dbReference>
<feature type="region of interest" description="Disordered" evidence="6">
    <location>
        <begin position="632"/>
        <end position="662"/>
    </location>
</feature>
<dbReference type="AlphaFoldDB" id="A0ABD3BWH7"/>
<name>A0ABD3BWH7_9LAMI</name>
<accession>A0ABD3BWH7</accession>
<protein>
    <recommendedName>
        <fullName evidence="7">Sas10 C-terminal domain-containing protein</fullName>
    </recommendedName>
</protein>
<feature type="domain" description="Sas10 C-terminal" evidence="7">
    <location>
        <begin position="588"/>
        <end position="660"/>
    </location>
</feature>
<evidence type="ECO:0000256" key="6">
    <source>
        <dbReference type="SAM" id="MobiDB-lite"/>
    </source>
</evidence>
<keyword evidence="4" id="KW-0539">Nucleus</keyword>
<keyword evidence="3" id="KW-0597">Phosphoprotein</keyword>
<feature type="compositionally biased region" description="Acidic residues" evidence="6">
    <location>
        <begin position="53"/>
        <end position="84"/>
    </location>
</feature>
<evidence type="ECO:0000256" key="2">
    <source>
        <dbReference type="ARBA" id="ARBA00010979"/>
    </source>
</evidence>
<feature type="region of interest" description="Disordered" evidence="6">
    <location>
        <begin position="45"/>
        <end position="145"/>
    </location>
</feature>
<feature type="region of interest" description="Disordered" evidence="6">
    <location>
        <begin position="518"/>
        <end position="546"/>
    </location>
</feature>
<sequence>MGKKGGKFKKKENNAPVKDRSVQFDDEDMMNDEIDAFHKNRDIVPLNIGGDMEGSDEDNEQPVYDFEMDEDDEDDEDEDIDDEDNPPKGLEAKIIRTQKYMRDKFGGVEDELPDDDDEENQKGETWVKKSDLHGTDVDNECDNEDAAEEEAEVKRIASEKAKLLSMKDFGLGDTSQDETDTEPTFEEILEHGRPTSKASLDKGIKDEDGTTYEIVKKDLNALTKEEQIEIVYSSAPELIGLLSELNDALDQLENKVNPLVDKIKGRDCAKKGGMHYLEVKQLLLQSFCQAITFYLLLKSEGQPVRDHPVVSRLVEIKSLLDKVKEMDEKLPFDVEDILNKDVMNNVTVMKLVEEDAVLKSDTFTNGQMLSKAPSGKQEALVEPIKVADLNISRTMKNTEAHHNQDKQVGSQSMEMLKTRAFLEEKLKQKGLLSSTAPMNGKIREHGQPMNRQLETLDDFVDEAMEIDGLANGRNKISQQLTQRPNKRKVISGDDDIPRRDDIGERRRKHELRVLTGAGINSGDDVKDDETANFSIDEDADVNEESDSDAHLEFYNQVGQKHASKRAAKSDKYSRTLEVPSLPADSVIDGKRYITNQIDKNRGLTRSRNKDKKNPRTNYRYKHEKADIRRKGQFRGVKKSTGPYGGEASGINAGISHSRKFNN</sequence>
<gene>
    <name evidence="8" type="ORF">CASFOL_036554</name>
</gene>
<organism evidence="8 9">
    <name type="scientific">Castilleja foliolosa</name>
    <dbReference type="NCBI Taxonomy" id="1961234"/>
    <lineage>
        <taxon>Eukaryota</taxon>
        <taxon>Viridiplantae</taxon>
        <taxon>Streptophyta</taxon>
        <taxon>Embryophyta</taxon>
        <taxon>Tracheophyta</taxon>
        <taxon>Spermatophyta</taxon>
        <taxon>Magnoliopsida</taxon>
        <taxon>eudicotyledons</taxon>
        <taxon>Gunneridae</taxon>
        <taxon>Pentapetalae</taxon>
        <taxon>asterids</taxon>
        <taxon>lamiids</taxon>
        <taxon>Lamiales</taxon>
        <taxon>Orobanchaceae</taxon>
        <taxon>Pedicularideae</taxon>
        <taxon>Castillejinae</taxon>
        <taxon>Castilleja</taxon>
    </lineage>
</organism>
<dbReference type="Proteomes" id="UP001632038">
    <property type="component" value="Unassembled WGS sequence"/>
</dbReference>
<feature type="region of interest" description="Disordered" evidence="6">
    <location>
        <begin position="482"/>
        <end position="503"/>
    </location>
</feature>
<feature type="region of interest" description="Disordered" evidence="6">
    <location>
        <begin position="1"/>
        <end position="27"/>
    </location>
</feature>
<keyword evidence="5" id="KW-0175">Coiled coil</keyword>
<proteinExistence type="inferred from homology"/>
<feature type="compositionally biased region" description="Basic and acidic residues" evidence="6">
    <location>
        <begin position="90"/>
        <end position="107"/>
    </location>
</feature>
<dbReference type="PANTHER" id="PTHR13237">
    <property type="entry name" value="SOMETHING ABOUT SILENCING PROTEIN 10-RELATED"/>
    <property type="match status" value="1"/>
</dbReference>
<dbReference type="Pfam" id="PF04000">
    <property type="entry name" value="Sas10_Utp3"/>
    <property type="match status" value="1"/>
</dbReference>
<feature type="coiled-coil region" evidence="5">
    <location>
        <begin position="235"/>
        <end position="262"/>
    </location>
</feature>
<feature type="compositionally biased region" description="Basic residues" evidence="6">
    <location>
        <begin position="602"/>
        <end position="619"/>
    </location>
</feature>
<evidence type="ECO:0000313" key="9">
    <source>
        <dbReference type="Proteomes" id="UP001632038"/>
    </source>
</evidence>
<dbReference type="Pfam" id="PF09368">
    <property type="entry name" value="Sas10"/>
    <property type="match status" value="1"/>
</dbReference>
<feature type="compositionally biased region" description="Acidic residues" evidence="6">
    <location>
        <begin position="108"/>
        <end position="119"/>
    </location>
</feature>
<comment type="subcellular location">
    <subcellularLocation>
        <location evidence="1">Nucleus</location>
    </subcellularLocation>
</comment>
<feature type="region of interest" description="Disordered" evidence="6">
    <location>
        <begin position="598"/>
        <end position="619"/>
    </location>
</feature>
<evidence type="ECO:0000256" key="5">
    <source>
        <dbReference type="SAM" id="Coils"/>
    </source>
</evidence>
<reference evidence="9" key="1">
    <citation type="journal article" date="2024" name="IScience">
        <title>Strigolactones Initiate the Formation of Haustorium-like Structures in Castilleja.</title>
        <authorList>
            <person name="Buerger M."/>
            <person name="Peterson D."/>
            <person name="Chory J."/>
        </authorList>
    </citation>
    <scope>NUCLEOTIDE SEQUENCE [LARGE SCALE GENOMIC DNA]</scope>
</reference>
<dbReference type="EMBL" id="JAVIJP010000066">
    <property type="protein sequence ID" value="KAL3621642.1"/>
    <property type="molecule type" value="Genomic_DNA"/>
</dbReference>
<dbReference type="InterPro" id="IPR007146">
    <property type="entry name" value="Sas10/Utp3/C1D"/>
</dbReference>
<dbReference type="PANTHER" id="PTHR13237:SF8">
    <property type="entry name" value="SOMETHING ABOUT SILENCING PROTEIN 10"/>
    <property type="match status" value="1"/>
</dbReference>